<dbReference type="HAMAP" id="MF_00244">
    <property type="entry name" value="NaMN_adenylyltr"/>
    <property type="match status" value="1"/>
</dbReference>
<organism evidence="13 14">
    <name type="scientific">Halovibrio salipaludis</name>
    <dbReference type="NCBI Taxonomy" id="2032626"/>
    <lineage>
        <taxon>Bacteria</taxon>
        <taxon>Pseudomonadati</taxon>
        <taxon>Pseudomonadota</taxon>
        <taxon>Gammaproteobacteria</taxon>
        <taxon>Oceanospirillales</taxon>
        <taxon>Halomonadaceae</taxon>
        <taxon>Halovibrio</taxon>
    </lineage>
</organism>
<evidence type="ECO:0000256" key="11">
    <source>
        <dbReference type="HAMAP-Rule" id="MF_00244"/>
    </source>
</evidence>
<keyword evidence="5 11" id="KW-0808">Transferase</keyword>
<dbReference type="AlphaFoldDB" id="A0A2A2F586"/>
<dbReference type="Proteomes" id="UP000218896">
    <property type="component" value="Unassembled WGS sequence"/>
</dbReference>
<evidence type="ECO:0000256" key="3">
    <source>
        <dbReference type="ARBA" id="ARBA00009014"/>
    </source>
</evidence>
<evidence type="ECO:0000256" key="10">
    <source>
        <dbReference type="ARBA" id="ARBA00048721"/>
    </source>
</evidence>
<keyword evidence="4 11" id="KW-0662">Pyridine nucleotide biosynthesis</keyword>
<dbReference type="UniPathway" id="UPA00253">
    <property type="reaction ID" value="UER00332"/>
</dbReference>
<dbReference type="Gene3D" id="3.40.50.620">
    <property type="entry name" value="HUPs"/>
    <property type="match status" value="1"/>
</dbReference>
<evidence type="ECO:0000256" key="6">
    <source>
        <dbReference type="ARBA" id="ARBA00022695"/>
    </source>
</evidence>
<evidence type="ECO:0000256" key="8">
    <source>
        <dbReference type="ARBA" id="ARBA00022840"/>
    </source>
</evidence>
<comment type="similarity">
    <text evidence="3 11">Belongs to the NadD family.</text>
</comment>
<dbReference type="PANTHER" id="PTHR39321">
    <property type="entry name" value="NICOTINATE-NUCLEOTIDE ADENYLYLTRANSFERASE-RELATED"/>
    <property type="match status" value="1"/>
</dbReference>
<dbReference type="EMBL" id="NSKD01000005">
    <property type="protein sequence ID" value="PAU79970.1"/>
    <property type="molecule type" value="Genomic_DNA"/>
</dbReference>
<evidence type="ECO:0000256" key="1">
    <source>
        <dbReference type="ARBA" id="ARBA00002324"/>
    </source>
</evidence>
<accession>A0A2A2F586</accession>
<evidence type="ECO:0000313" key="14">
    <source>
        <dbReference type="Proteomes" id="UP000218896"/>
    </source>
</evidence>
<comment type="function">
    <text evidence="1 11">Catalyzes the reversible adenylation of nicotinate mononucleotide (NaMN) to nicotinic acid adenine dinucleotide (NaAD).</text>
</comment>
<dbReference type="InterPro" id="IPR004821">
    <property type="entry name" value="Cyt_trans-like"/>
</dbReference>
<reference evidence="13 14" key="1">
    <citation type="submission" date="2017-08" db="EMBL/GenBank/DDBJ databases">
        <title>Halovibrio sewagensis sp. nov., isolated from wastewater of high salinity.</title>
        <authorList>
            <person name="Dong X."/>
            <person name="Zhang G."/>
        </authorList>
    </citation>
    <scope>NUCLEOTIDE SEQUENCE [LARGE SCALE GENOMIC DNA]</scope>
    <source>
        <strain evidence="13 14">YL5-2</strain>
    </source>
</reference>
<evidence type="ECO:0000256" key="2">
    <source>
        <dbReference type="ARBA" id="ARBA00005019"/>
    </source>
</evidence>
<evidence type="ECO:0000259" key="12">
    <source>
        <dbReference type="Pfam" id="PF01467"/>
    </source>
</evidence>
<dbReference type="InterPro" id="IPR014729">
    <property type="entry name" value="Rossmann-like_a/b/a_fold"/>
</dbReference>
<dbReference type="NCBIfam" id="TIGR00482">
    <property type="entry name" value="nicotinate (nicotinamide) nucleotide adenylyltransferase"/>
    <property type="match status" value="1"/>
</dbReference>
<dbReference type="GO" id="GO:0005524">
    <property type="term" value="F:ATP binding"/>
    <property type="evidence" value="ECO:0007669"/>
    <property type="project" value="UniProtKB-KW"/>
</dbReference>
<dbReference type="OrthoDB" id="5295945at2"/>
<comment type="pathway">
    <text evidence="2 11">Cofactor biosynthesis; NAD(+) biosynthesis; deamido-NAD(+) from nicotinate D-ribonucleotide: step 1/1.</text>
</comment>
<keyword evidence="8 11" id="KW-0067">ATP-binding</keyword>
<dbReference type="SUPFAM" id="SSF52374">
    <property type="entry name" value="Nucleotidylyl transferase"/>
    <property type="match status" value="1"/>
</dbReference>
<evidence type="ECO:0000256" key="4">
    <source>
        <dbReference type="ARBA" id="ARBA00022642"/>
    </source>
</evidence>
<dbReference type="PANTHER" id="PTHR39321:SF3">
    <property type="entry name" value="PHOSPHOPANTETHEINE ADENYLYLTRANSFERASE"/>
    <property type="match status" value="1"/>
</dbReference>
<gene>
    <name evidence="11" type="primary">nadD</name>
    <name evidence="13" type="ORF">CK501_11985</name>
</gene>
<proteinExistence type="inferred from homology"/>
<feature type="domain" description="Cytidyltransferase-like" evidence="12">
    <location>
        <begin position="4"/>
        <end position="181"/>
    </location>
</feature>
<evidence type="ECO:0000313" key="13">
    <source>
        <dbReference type="EMBL" id="PAU79970.1"/>
    </source>
</evidence>
<dbReference type="Pfam" id="PF01467">
    <property type="entry name" value="CTP_transf_like"/>
    <property type="match status" value="1"/>
</dbReference>
<dbReference type="InterPro" id="IPR005248">
    <property type="entry name" value="NadD/NMNAT"/>
</dbReference>
<evidence type="ECO:0000256" key="9">
    <source>
        <dbReference type="ARBA" id="ARBA00023027"/>
    </source>
</evidence>
<evidence type="ECO:0000256" key="5">
    <source>
        <dbReference type="ARBA" id="ARBA00022679"/>
    </source>
</evidence>
<dbReference type="CDD" id="cd02165">
    <property type="entry name" value="NMNAT"/>
    <property type="match status" value="1"/>
</dbReference>
<comment type="catalytic activity">
    <reaction evidence="10 11">
        <text>nicotinate beta-D-ribonucleotide + ATP + H(+) = deamido-NAD(+) + diphosphate</text>
        <dbReference type="Rhea" id="RHEA:22860"/>
        <dbReference type="ChEBI" id="CHEBI:15378"/>
        <dbReference type="ChEBI" id="CHEBI:30616"/>
        <dbReference type="ChEBI" id="CHEBI:33019"/>
        <dbReference type="ChEBI" id="CHEBI:57502"/>
        <dbReference type="ChEBI" id="CHEBI:58437"/>
        <dbReference type="EC" id="2.7.7.18"/>
    </reaction>
</comment>
<dbReference type="GO" id="GO:0009435">
    <property type="term" value="P:NAD+ biosynthetic process"/>
    <property type="evidence" value="ECO:0007669"/>
    <property type="project" value="UniProtKB-UniRule"/>
</dbReference>
<keyword evidence="14" id="KW-1185">Reference proteome</keyword>
<dbReference type="GO" id="GO:0004515">
    <property type="term" value="F:nicotinate-nucleotide adenylyltransferase activity"/>
    <property type="evidence" value="ECO:0007669"/>
    <property type="project" value="UniProtKB-UniRule"/>
</dbReference>
<sequence length="213" mass="23714">MHVMLGGTFDPVHNGHLRMAVELHERLEGARIRLMPCHRPPHRDQPGAEGATRLGMLRDAVAEEPGLMVDSRELDQDRVSYTGETLQQLRSELGAETPLAMVVGTDAFNTFDQWRGWMQLPELAHIIVVNRPGFPLAPPELVAAMLQERRAAEAAELQRSASGSILVMELPLLEIAATEVRSRAVAGRSIRYLVPDAVWRTIRDQGLYRLETG</sequence>
<evidence type="ECO:0000256" key="7">
    <source>
        <dbReference type="ARBA" id="ARBA00022741"/>
    </source>
</evidence>
<dbReference type="NCBIfam" id="NF000840">
    <property type="entry name" value="PRK00071.1-3"/>
    <property type="match status" value="1"/>
</dbReference>
<keyword evidence="7 11" id="KW-0547">Nucleotide-binding</keyword>
<keyword evidence="6 11" id="KW-0548">Nucleotidyltransferase</keyword>
<dbReference type="EC" id="2.7.7.18" evidence="11"/>
<protein>
    <recommendedName>
        <fullName evidence="11">Probable nicotinate-nucleotide adenylyltransferase</fullName>
        <ecNumber evidence="11">2.7.7.18</ecNumber>
    </recommendedName>
    <alternativeName>
        <fullName evidence="11">Deamido-NAD(+) diphosphorylase</fullName>
    </alternativeName>
    <alternativeName>
        <fullName evidence="11">Deamido-NAD(+) pyrophosphorylase</fullName>
    </alternativeName>
    <alternativeName>
        <fullName evidence="11">Nicotinate mononucleotide adenylyltransferase</fullName>
        <shortName evidence="11">NaMN adenylyltransferase</shortName>
    </alternativeName>
</protein>
<comment type="caution">
    <text evidence="13">The sequence shown here is derived from an EMBL/GenBank/DDBJ whole genome shotgun (WGS) entry which is preliminary data.</text>
</comment>
<name>A0A2A2F586_9GAMM</name>
<dbReference type="NCBIfam" id="NF000839">
    <property type="entry name" value="PRK00071.1-1"/>
    <property type="match status" value="1"/>
</dbReference>
<keyword evidence="9 11" id="KW-0520">NAD</keyword>